<dbReference type="AlphaFoldDB" id="A0A645JCN2"/>
<dbReference type="EMBL" id="VSSQ01137436">
    <property type="protein sequence ID" value="MPN61196.1"/>
    <property type="molecule type" value="Genomic_DNA"/>
</dbReference>
<reference evidence="1" key="1">
    <citation type="submission" date="2019-08" db="EMBL/GenBank/DDBJ databases">
        <authorList>
            <person name="Kucharzyk K."/>
            <person name="Murdoch R.W."/>
            <person name="Higgins S."/>
            <person name="Loffler F."/>
        </authorList>
    </citation>
    <scope>NUCLEOTIDE SEQUENCE</scope>
</reference>
<gene>
    <name evidence="1" type="ORF">SDC9_208930</name>
</gene>
<organism evidence="1">
    <name type="scientific">bioreactor metagenome</name>
    <dbReference type="NCBI Taxonomy" id="1076179"/>
    <lineage>
        <taxon>unclassified sequences</taxon>
        <taxon>metagenomes</taxon>
        <taxon>ecological metagenomes</taxon>
    </lineage>
</organism>
<evidence type="ECO:0000313" key="1">
    <source>
        <dbReference type="EMBL" id="MPN61196.1"/>
    </source>
</evidence>
<proteinExistence type="predicted"/>
<comment type="caution">
    <text evidence="1">The sequence shown here is derived from an EMBL/GenBank/DDBJ whole genome shotgun (WGS) entry which is preliminary data.</text>
</comment>
<name>A0A645JCN2_9ZZZZ</name>
<accession>A0A645JCN2</accession>
<sequence length="70" mass="7876">MVRVRLSRFIAPARFLLAAMEPDHRKLSRLWITVHAKNGLQGGDRIVIRASNAPENHDETPTPTIAESVF</sequence>
<protein>
    <submittedName>
        <fullName evidence="1">Uncharacterized protein</fullName>
    </submittedName>
</protein>